<evidence type="ECO:0000313" key="3">
    <source>
        <dbReference type="EMBL" id="MBR7799318.1"/>
    </source>
</evidence>
<dbReference type="PANTHER" id="PTHR46825:SF7">
    <property type="entry name" value="D-ALANYL-D-ALANINE CARBOXYPEPTIDASE"/>
    <property type="match status" value="1"/>
</dbReference>
<dbReference type="Proteomes" id="UP000678545">
    <property type="component" value="Unassembled WGS sequence"/>
</dbReference>
<evidence type="ECO:0000313" key="4">
    <source>
        <dbReference type="Proteomes" id="UP000678545"/>
    </source>
</evidence>
<evidence type="ECO:0000259" key="2">
    <source>
        <dbReference type="Pfam" id="PF00144"/>
    </source>
</evidence>
<protein>
    <submittedName>
        <fullName evidence="3">Beta-lactamase family protein</fullName>
    </submittedName>
</protein>
<proteinExistence type="predicted"/>
<keyword evidence="4" id="KW-1185">Reference proteome</keyword>
<dbReference type="Gene3D" id="3.40.710.10">
    <property type="entry name" value="DD-peptidase/beta-lactamase superfamily"/>
    <property type="match status" value="1"/>
</dbReference>
<feature type="signal peptide" evidence="1">
    <location>
        <begin position="1"/>
        <end position="20"/>
    </location>
</feature>
<name>A0A941E402_9BURK</name>
<dbReference type="PANTHER" id="PTHR46825">
    <property type="entry name" value="D-ALANYL-D-ALANINE-CARBOXYPEPTIDASE/ENDOPEPTIDASE AMPH"/>
    <property type="match status" value="1"/>
</dbReference>
<dbReference type="InterPro" id="IPR001466">
    <property type="entry name" value="Beta-lactam-related"/>
</dbReference>
<gene>
    <name evidence="3" type="ORF">KDM90_04835</name>
</gene>
<dbReference type="PROSITE" id="PS00146">
    <property type="entry name" value="BETA_LACTAMASE_A"/>
    <property type="match status" value="1"/>
</dbReference>
<evidence type="ECO:0000256" key="1">
    <source>
        <dbReference type="SAM" id="SignalP"/>
    </source>
</evidence>
<dbReference type="SUPFAM" id="SSF56601">
    <property type="entry name" value="beta-lactamase/transpeptidase-like"/>
    <property type="match status" value="1"/>
</dbReference>
<dbReference type="InterPro" id="IPR012338">
    <property type="entry name" value="Beta-lactam/transpept-like"/>
</dbReference>
<dbReference type="AlphaFoldDB" id="A0A941E402"/>
<organism evidence="3 4">
    <name type="scientific">Undibacterium fentianense</name>
    <dbReference type="NCBI Taxonomy" id="2828728"/>
    <lineage>
        <taxon>Bacteria</taxon>
        <taxon>Pseudomonadati</taxon>
        <taxon>Pseudomonadota</taxon>
        <taxon>Betaproteobacteria</taxon>
        <taxon>Burkholderiales</taxon>
        <taxon>Oxalobacteraceae</taxon>
        <taxon>Undibacterium</taxon>
    </lineage>
</organism>
<dbReference type="InterPro" id="IPR050491">
    <property type="entry name" value="AmpC-like"/>
</dbReference>
<dbReference type="Pfam" id="PF00144">
    <property type="entry name" value="Beta-lactamase"/>
    <property type="match status" value="1"/>
</dbReference>
<dbReference type="InterPro" id="IPR023650">
    <property type="entry name" value="Beta-lactam_class-A_AS"/>
</dbReference>
<feature type="domain" description="Beta-lactamase-related" evidence="2">
    <location>
        <begin position="34"/>
        <end position="328"/>
    </location>
</feature>
<keyword evidence="1" id="KW-0732">Signal</keyword>
<reference evidence="3" key="1">
    <citation type="submission" date="2021-04" db="EMBL/GenBank/DDBJ databases">
        <title>novel species isolated from subtropical streams in China.</title>
        <authorList>
            <person name="Lu H."/>
        </authorList>
    </citation>
    <scope>NUCLEOTIDE SEQUENCE</scope>
    <source>
        <strain evidence="3">FT137W</strain>
    </source>
</reference>
<accession>A0A941E402</accession>
<sequence length="346" mass="38117">MRLLSIVFVVWLATFTPARAHVGNNALQSVVPHDFNGVVFHAENRADVGHFSGFGLPDFKNTRKFDVNTRFQVGSVSKFFTALIVLRFVDKQQLDLDAPIVRYLDGLPKQTGDVVTIRHLLSNASGIPDGATAALRLDSSLRQSSINAQDAYLKWAQAPLAFKPGEGWDYSVTNWILIRALLERASKISFEALVNRELIEPLGLANTGLPAASFPFSDLDAKNYSSSEPRQEQQSIIPKFAAASGSFYSCVADIRTIMDALRNTQYLSTSSLQQLSTVHVASENYALGGRVVLENNQATFWTPGKTANYRSLIAYRLSDGKFTVVLNNVGVDQSVLTTIVRSLRDK</sequence>
<comment type="caution">
    <text evidence="3">The sequence shown here is derived from an EMBL/GenBank/DDBJ whole genome shotgun (WGS) entry which is preliminary data.</text>
</comment>
<feature type="chain" id="PRO_5038126993" evidence="1">
    <location>
        <begin position="21"/>
        <end position="346"/>
    </location>
</feature>
<dbReference type="EMBL" id="JAGSPJ010000001">
    <property type="protein sequence ID" value="MBR7799318.1"/>
    <property type="molecule type" value="Genomic_DNA"/>
</dbReference>
<dbReference type="RefSeq" id="WP_212674410.1">
    <property type="nucleotide sequence ID" value="NZ_JAGSPJ010000001.1"/>
</dbReference>